<evidence type="ECO:0000256" key="1">
    <source>
        <dbReference type="SAM" id="MobiDB-lite"/>
    </source>
</evidence>
<proteinExistence type="predicted"/>
<dbReference type="Proteomes" id="UP000887560">
    <property type="component" value="Unplaced"/>
</dbReference>
<reference evidence="3" key="1">
    <citation type="submission" date="2022-11" db="UniProtKB">
        <authorList>
            <consortium name="WormBaseParasite"/>
        </authorList>
    </citation>
    <scope>IDENTIFICATION</scope>
</reference>
<evidence type="ECO:0000313" key="2">
    <source>
        <dbReference type="Proteomes" id="UP000887560"/>
    </source>
</evidence>
<feature type="region of interest" description="Disordered" evidence="1">
    <location>
        <begin position="130"/>
        <end position="177"/>
    </location>
</feature>
<feature type="compositionally biased region" description="Basic and acidic residues" evidence="1">
    <location>
        <begin position="67"/>
        <end position="79"/>
    </location>
</feature>
<feature type="region of interest" description="Disordered" evidence="1">
    <location>
        <begin position="233"/>
        <end position="255"/>
    </location>
</feature>
<feature type="compositionally biased region" description="Basic and acidic residues" evidence="1">
    <location>
        <begin position="244"/>
        <end position="255"/>
    </location>
</feature>
<keyword evidence="2" id="KW-1185">Reference proteome</keyword>
<dbReference type="WBParaSite" id="scf7180000421642.g7459">
    <property type="protein sequence ID" value="scf7180000421642.g7459"/>
    <property type="gene ID" value="scf7180000421642.g7459"/>
</dbReference>
<evidence type="ECO:0000313" key="3">
    <source>
        <dbReference type="WBParaSite" id="scf7180000421642.g7459"/>
    </source>
</evidence>
<accession>A0A915P0J3</accession>
<feature type="region of interest" description="Disordered" evidence="1">
    <location>
        <begin position="192"/>
        <end position="214"/>
    </location>
</feature>
<sequence>MGYAIGQLLAAMLFHSINYGAVCTFSSLALLLLFSATIAAQCCKKKKKDAKGKTKDTVEVLAAAAEETPKKDEEADEPKGKKKKKKGAADKDKAKKPAPAKGPVLKEEGKSEGIGQGLAYQTLGNLDKDIFLQGAPGKPGQGPPPPAGGGSPAAAGGPKEVNEGKQEGIGQGQDYQTWNQLDQNVFVKSKGGAVPSDLMSRNPNEGAPREGIGQGQDYQTWNALDQNVFVKDGAKGGKQNKAGDGSKVDEGTPREECVREEVSDDIYNPCALYDLNSRKMKYSTPKIIVQSVICEEECYYSIYCVYSYINVFVIHTPL</sequence>
<organism evidence="2 3">
    <name type="scientific">Meloidogyne floridensis</name>
    <dbReference type="NCBI Taxonomy" id="298350"/>
    <lineage>
        <taxon>Eukaryota</taxon>
        <taxon>Metazoa</taxon>
        <taxon>Ecdysozoa</taxon>
        <taxon>Nematoda</taxon>
        <taxon>Chromadorea</taxon>
        <taxon>Rhabditida</taxon>
        <taxon>Tylenchina</taxon>
        <taxon>Tylenchomorpha</taxon>
        <taxon>Tylenchoidea</taxon>
        <taxon>Meloidogynidae</taxon>
        <taxon>Meloidogyninae</taxon>
        <taxon>Meloidogyne</taxon>
    </lineage>
</organism>
<protein>
    <submittedName>
        <fullName evidence="3">Uncharacterized protein</fullName>
    </submittedName>
</protein>
<name>A0A915P0J3_9BILA</name>
<feature type="region of interest" description="Disordered" evidence="1">
    <location>
        <begin position="63"/>
        <end position="113"/>
    </location>
</feature>
<dbReference type="AlphaFoldDB" id="A0A915P0J3"/>